<dbReference type="Gene3D" id="2.60.40.790">
    <property type="match status" value="1"/>
</dbReference>
<dbReference type="GO" id="GO:0051879">
    <property type="term" value="F:Hsp90 protein binding"/>
    <property type="evidence" value="ECO:0007669"/>
    <property type="project" value="InterPro"/>
</dbReference>
<feature type="region of interest" description="Disordered" evidence="2">
    <location>
        <begin position="140"/>
        <end position="168"/>
    </location>
</feature>
<evidence type="ECO:0000313" key="4">
    <source>
        <dbReference type="Ensembl" id="ENSPMAP00000008566.1"/>
    </source>
</evidence>
<reference evidence="4" key="1">
    <citation type="submission" date="2025-08" db="UniProtKB">
        <authorList>
            <consortium name="Ensembl"/>
        </authorList>
    </citation>
    <scope>IDENTIFICATION</scope>
</reference>
<comment type="similarity">
    <text evidence="1">Belongs to the p23/wos2 family.</text>
</comment>
<dbReference type="GO" id="GO:0005829">
    <property type="term" value="C:cytosol"/>
    <property type="evidence" value="ECO:0007669"/>
    <property type="project" value="TreeGrafter"/>
</dbReference>
<feature type="compositionally biased region" description="Acidic residues" evidence="2">
    <location>
        <begin position="143"/>
        <end position="152"/>
    </location>
</feature>
<dbReference type="GO" id="GO:0005634">
    <property type="term" value="C:nucleus"/>
    <property type="evidence" value="ECO:0007669"/>
    <property type="project" value="TreeGrafter"/>
</dbReference>
<reference evidence="4" key="2">
    <citation type="submission" date="2025-09" db="UniProtKB">
        <authorList>
            <consortium name="Ensembl"/>
        </authorList>
    </citation>
    <scope>IDENTIFICATION</scope>
</reference>
<sequence length="168" mass="20174">MECRPALTTWYDRKEFVMVDFNVGESRDVNVEFQDYKIIFSCVAGDDNIRYYNEIDLYEKLIHLDCRFKVFDRHIHCTLRKAKGAIDWIRLTKDKEKPPWLSTDFDNWRDWREENDEGMARYVDFQKTLKEITNKNRVVPTMDDLDDDDEDVLSTQASDEFPDLPKLE</sequence>
<protein>
    <submittedName>
        <fullName evidence="4">Si:ch211-131k2.3</fullName>
    </submittedName>
</protein>
<evidence type="ECO:0000256" key="2">
    <source>
        <dbReference type="SAM" id="MobiDB-lite"/>
    </source>
</evidence>
<dbReference type="SUPFAM" id="SSF49764">
    <property type="entry name" value="HSP20-like chaperones"/>
    <property type="match status" value="1"/>
</dbReference>
<dbReference type="OMA" id="MYNEINL"/>
<evidence type="ECO:0000259" key="3">
    <source>
        <dbReference type="PROSITE" id="PS51203"/>
    </source>
</evidence>
<dbReference type="PANTHER" id="PTHR22932">
    <property type="entry name" value="TELOMERASE-BINDING PROTEIN P23 HSP90 CO-CHAPERONE"/>
    <property type="match status" value="1"/>
</dbReference>
<dbReference type="InterPro" id="IPR008978">
    <property type="entry name" value="HSP20-like_chaperone"/>
</dbReference>
<dbReference type="GO" id="GO:0051087">
    <property type="term" value="F:protein-folding chaperone binding"/>
    <property type="evidence" value="ECO:0007669"/>
    <property type="project" value="TreeGrafter"/>
</dbReference>
<dbReference type="Pfam" id="PF04969">
    <property type="entry name" value="CS"/>
    <property type="match status" value="1"/>
</dbReference>
<dbReference type="PROSITE" id="PS51203">
    <property type="entry name" value="CS"/>
    <property type="match status" value="1"/>
</dbReference>
<dbReference type="GO" id="GO:0051131">
    <property type="term" value="P:chaperone-mediated protein complex assembly"/>
    <property type="evidence" value="ECO:0007669"/>
    <property type="project" value="TreeGrafter"/>
</dbReference>
<name>S4RTM6_PETMA</name>
<dbReference type="InterPro" id="IPR045250">
    <property type="entry name" value="p23-like"/>
</dbReference>
<feature type="domain" description="CS" evidence="3">
    <location>
        <begin position="3"/>
        <end position="92"/>
    </location>
</feature>
<dbReference type="GeneTree" id="ENSGT00940000163448"/>
<evidence type="ECO:0000256" key="1">
    <source>
        <dbReference type="ARBA" id="ARBA00025733"/>
    </source>
</evidence>
<dbReference type="Ensembl" id="ENSPMAT00000008604.1">
    <property type="protein sequence ID" value="ENSPMAP00000008566.1"/>
    <property type="gene ID" value="ENSPMAG00000007783.1"/>
</dbReference>
<proteinExistence type="inferred from homology"/>
<dbReference type="PANTHER" id="PTHR22932:SF4">
    <property type="entry name" value="PROTEIN PTGES3L-RELATED"/>
    <property type="match status" value="1"/>
</dbReference>
<organism evidence="4">
    <name type="scientific">Petromyzon marinus</name>
    <name type="common">Sea lamprey</name>
    <dbReference type="NCBI Taxonomy" id="7757"/>
    <lineage>
        <taxon>Eukaryota</taxon>
        <taxon>Metazoa</taxon>
        <taxon>Chordata</taxon>
        <taxon>Craniata</taxon>
        <taxon>Vertebrata</taxon>
        <taxon>Cyclostomata</taxon>
        <taxon>Hyperoartia</taxon>
        <taxon>Petromyzontiformes</taxon>
        <taxon>Petromyzontidae</taxon>
        <taxon>Petromyzon</taxon>
    </lineage>
</organism>
<dbReference type="InterPro" id="IPR007052">
    <property type="entry name" value="CS_dom"/>
</dbReference>
<accession>S4RTM6</accession>
<dbReference type="GO" id="GO:0006457">
    <property type="term" value="P:protein folding"/>
    <property type="evidence" value="ECO:0007669"/>
    <property type="project" value="TreeGrafter"/>
</dbReference>
<dbReference type="AlphaFoldDB" id="S4RTM6"/>
<dbReference type="HOGENOM" id="CLU_078883_1_2_1"/>
<dbReference type="STRING" id="7757.ENSPMAP00000008566"/>